<reference evidence="6 7" key="1">
    <citation type="submission" date="2020-06" db="EMBL/GenBank/DDBJ databases">
        <authorList>
            <person name="Criscuolo A."/>
        </authorList>
    </citation>
    <scope>NUCLEOTIDE SEQUENCE [LARGE SCALE GENOMIC DNA]</scope>
    <source>
        <strain evidence="7">CIP 110025</strain>
    </source>
</reference>
<feature type="domain" description="FAD-binding" evidence="5">
    <location>
        <begin position="323"/>
        <end position="387"/>
    </location>
</feature>
<keyword evidence="2" id="KW-0274">FAD</keyword>
<accession>A0A6V6YXC3</accession>
<dbReference type="PANTHER" id="PTHR47178:SF5">
    <property type="entry name" value="FAD-BINDING DOMAIN-CONTAINING PROTEIN"/>
    <property type="match status" value="1"/>
</dbReference>
<comment type="caution">
    <text evidence="6">The sequence shown here is derived from an EMBL/GenBank/DDBJ whole genome shotgun (WGS) entry which is preliminary data.</text>
</comment>
<proteinExistence type="predicted"/>
<evidence type="ECO:0000256" key="3">
    <source>
        <dbReference type="ARBA" id="ARBA00023002"/>
    </source>
</evidence>
<dbReference type="PANTHER" id="PTHR47178">
    <property type="entry name" value="MONOOXYGENASE, FAD-BINDING"/>
    <property type="match status" value="1"/>
</dbReference>
<evidence type="ECO:0000256" key="4">
    <source>
        <dbReference type="ARBA" id="ARBA00023033"/>
    </source>
</evidence>
<sequence length="403" mass="44079">MTVIIIGAGIGGLCLAQNLKKNGINVQVFERDASANQRLQGYRLHLDADGILAIKESLPEKLFQLFELTSTNPLPYTTILDTELKLSKRFPIDSYSKTEHHVETGIAKHLNVNRATLREILLMGLEDICHFGAKFDHYKTDESGVTAFFEDGRTVKGDMLVGADGAGSVVRKQRAPEATFMDSGARAIYGRIKIDEAQKVLPSLCIADVFTAVSDVRKLILGVGPIIFPVRPELASQSIGIDKTLNPQHDYVGCIVSGRKDFFGSNDAEIRKKTSDELQQLAIDLLSSWPSEASSVPAVGEKGSFFYIEMTSSIPFNLQPHPNVTLLGDAIHTMTPSLGRGANVALRDSTILSKALMKVVNGEKELATSLKEYETEMTEYGFNVVRHSAEMGTKLLGQDPLPN</sequence>
<dbReference type="EC" id="1.14.13.222" evidence="6"/>
<dbReference type="InterPro" id="IPR036188">
    <property type="entry name" value="FAD/NAD-bd_sf"/>
</dbReference>
<keyword evidence="1" id="KW-0285">Flavoprotein</keyword>
<evidence type="ECO:0000256" key="2">
    <source>
        <dbReference type="ARBA" id="ARBA00022827"/>
    </source>
</evidence>
<organism evidence="6 7">
    <name type="scientific">Flavobacterium chungangense</name>
    <dbReference type="NCBI Taxonomy" id="554283"/>
    <lineage>
        <taxon>Bacteria</taxon>
        <taxon>Pseudomonadati</taxon>
        <taxon>Bacteroidota</taxon>
        <taxon>Flavobacteriia</taxon>
        <taxon>Flavobacteriales</taxon>
        <taxon>Flavobacteriaceae</taxon>
        <taxon>Flavobacterium</taxon>
    </lineage>
</organism>
<evidence type="ECO:0000313" key="6">
    <source>
        <dbReference type="EMBL" id="CAD0004133.1"/>
    </source>
</evidence>
<name>A0A6V6YXC3_9FLAO</name>
<evidence type="ECO:0000256" key="1">
    <source>
        <dbReference type="ARBA" id="ARBA00022630"/>
    </source>
</evidence>
<evidence type="ECO:0000259" key="5">
    <source>
        <dbReference type="Pfam" id="PF01494"/>
    </source>
</evidence>
<dbReference type="RefSeq" id="WP_031455736.1">
    <property type="nucleotide sequence ID" value="NZ_CAIJDO010000124.1"/>
</dbReference>
<protein>
    <submittedName>
        <fullName evidence="6">Aurachin C monooxygenase/isomerase</fullName>
        <ecNumber evidence="6">1.14.13.222</ecNumber>
    </submittedName>
</protein>
<dbReference type="AlphaFoldDB" id="A0A6V6YXC3"/>
<feature type="domain" description="FAD-binding" evidence="5">
    <location>
        <begin position="2"/>
        <end position="174"/>
    </location>
</feature>
<dbReference type="InterPro" id="IPR002938">
    <property type="entry name" value="FAD-bd"/>
</dbReference>
<dbReference type="Pfam" id="PF01494">
    <property type="entry name" value="FAD_binding_3"/>
    <property type="match status" value="2"/>
</dbReference>
<dbReference type="SUPFAM" id="SSF51905">
    <property type="entry name" value="FAD/NAD(P)-binding domain"/>
    <property type="match status" value="1"/>
</dbReference>
<gene>
    <name evidence="6" type="primary">auaG</name>
    <name evidence="6" type="ORF">FLACHUCJ7_01758</name>
</gene>
<keyword evidence="6" id="KW-0413">Isomerase</keyword>
<dbReference type="PRINTS" id="PR00420">
    <property type="entry name" value="RNGMNOXGNASE"/>
</dbReference>
<dbReference type="GO" id="GO:0016853">
    <property type="term" value="F:isomerase activity"/>
    <property type="evidence" value="ECO:0007669"/>
    <property type="project" value="UniProtKB-KW"/>
</dbReference>
<dbReference type="Proteomes" id="UP000556700">
    <property type="component" value="Unassembled WGS sequence"/>
</dbReference>
<dbReference type="Gene3D" id="3.50.50.60">
    <property type="entry name" value="FAD/NAD(P)-binding domain"/>
    <property type="match status" value="1"/>
</dbReference>
<evidence type="ECO:0000313" key="7">
    <source>
        <dbReference type="Proteomes" id="UP000556700"/>
    </source>
</evidence>
<keyword evidence="7" id="KW-1185">Reference proteome</keyword>
<dbReference type="EMBL" id="CAIJDO010000124">
    <property type="protein sequence ID" value="CAD0004133.1"/>
    <property type="molecule type" value="Genomic_DNA"/>
</dbReference>
<dbReference type="GO" id="GO:0004497">
    <property type="term" value="F:monooxygenase activity"/>
    <property type="evidence" value="ECO:0007669"/>
    <property type="project" value="UniProtKB-KW"/>
</dbReference>
<dbReference type="GO" id="GO:0071949">
    <property type="term" value="F:FAD binding"/>
    <property type="evidence" value="ECO:0007669"/>
    <property type="project" value="InterPro"/>
</dbReference>
<keyword evidence="4 6" id="KW-0503">Monooxygenase</keyword>
<keyword evidence="3 6" id="KW-0560">Oxidoreductase</keyword>